<accession>A0ABD5YUL2</accession>
<keyword evidence="2" id="KW-1185">Reference proteome</keyword>
<dbReference type="Gene3D" id="2.130.10.10">
    <property type="entry name" value="YVTN repeat-like/Quinoprotein amine dehydrogenase"/>
    <property type="match status" value="1"/>
</dbReference>
<reference evidence="1 2" key="1">
    <citation type="journal article" date="2019" name="Int. J. Syst. Evol. Microbiol.">
        <title>The Global Catalogue of Microorganisms (GCM) 10K type strain sequencing project: providing services to taxonomists for standard genome sequencing and annotation.</title>
        <authorList>
            <consortium name="The Broad Institute Genomics Platform"/>
            <consortium name="The Broad Institute Genome Sequencing Center for Infectious Disease"/>
            <person name="Wu L."/>
            <person name="Ma J."/>
        </authorList>
    </citation>
    <scope>NUCLEOTIDE SEQUENCE [LARGE SCALE GENOMIC DNA]</scope>
    <source>
        <strain evidence="1 2">RDMS1</strain>
    </source>
</reference>
<sequence length="425" mass="47442">MSRITRSTLDKRFPRYDAFDPDVPAWCVTPDKNGFIHRFFETSPISPSGRYLAVTRLPVEDRLPDPGERAALAVVDLTTGERETVGTTAGWDTQMGAHVHWGDDDTELFYNDLDTDTWTPYGVKLTLESGERRALDGTVYDVSDDGATLTSPDLLKTRMTQAGYGAVVPDEMIPRNDGAPENDGLYVTDTDTGETELLVSVAEIVSELDLDCSDHGPGDYYGWHSMWSPDAERLLFHLRYWPETGRQNRWVSNLVSMRADGSDLSLAMPSEPWQRGGHHHRWTPNGERVTMNLSPAEGEPIRFVSFRPDGSDRRVLADDIVGSGHPSLHPDGRSLVTDTYPWEPMAFDDGTVPIRFVDVEAGTERHVLRVPTAPVFMGGDDNRMRVDPHPAWGPDYRFVVFNACLDGHRKVYIADFTDLVGSASD</sequence>
<dbReference type="GeneID" id="76202833"/>
<dbReference type="SUPFAM" id="SSF82171">
    <property type="entry name" value="DPP6 N-terminal domain-like"/>
    <property type="match status" value="1"/>
</dbReference>
<gene>
    <name evidence="1" type="ORF">ACFQL7_26145</name>
</gene>
<dbReference type="EMBL" id="JBHTAX010000006">
    <property type="protein sequence ID" value="MFC7192933.1"/>
    <property type="molecule type" value="Genomic_DNA"/>
</dbReference>
<dbReference type="Proteomes" id="UP001596417">
    <property type="component" value="Unassembled WGS sequence"/>
</dbReference>
<dbReference type="RefSeq" id="WP_248910425.1">
    <property type="nucleotide sequence ID" value="NZ_CP109982.1"/>
</dbReference>
<name>A0ABD5YUL2_9EURY</name>
<evidence type="ECO:0008006" key="3">
    <source>
        <dbReference type="Google" id="ProtNLM"/>
    </source>
</evidence>
<evidence type="ECO:0000313" key="2">
    <source>
        <dbReference type="Proteomes" id="UP001596417"/>
    </source>
</evidence>
<comment type="caution">
    <text evidence="1">The sequence shown here is derived from an EMBL/GenBank/DDBJ whole genome shotgun (WGS) entry which is preliminary data.</text>
</comment>
<proteinExistence type="predicted"/>
<protein>
    <recommendedName>
        <fullName evidence="3">Oligogalacturonate lyase domain-containing protein</fullName>
    </recommendedName>
</protein>
<evidence type="ECO:0000313" key="1">
    <source>
        <dbReference type="EMBL" id="MFC7192933.1"/>
    </source>
</evidence>
<dbReference type="InterPro" id="IPR015943">
    <property type="entry name" value="WD40/YVTN_repeat-like_dom_sf"/>
</dbReference>
<dbReference type="AlphaFoldDB" id="A0ABD5YUL2"/>
<organism evidence="1 2">
    <name type="scientific">Halocatena marina</name>
    <dbReference type="NCBI Taxonomy" id="2934937"/>
    <lineage>
        <taxon>Archaea</taxon>
        <taxon>Methanobacteriati</taxon>
        <taxon>Methanobacteriota</taxon>
        <taxon>Stenosarchaea group</taxon>
        <taxon>Halobacteria</taxon>
        <taxon>Halobacteriales</taxon>
        <taxon>Natronomonadaceae</taxon>
        <taxon>Halocatena</taxon>
    </lineage>
</organism>